<sequence>MLNQTPASLGYESVGAPPIGLKLDDTNYGLWSQVVEMYISGKDKLGYINGDLPQPQESDPTFRKWRTENAVVKRKVTRLKQGGGSIETYYNNLQGLWREIDFRRPNSMKCESDIQRYNSILQEDRVYTFLDGLDDRLDKIREQAYAHVRREDLRQAVMLTKGDTTPSAVMLSKGGQESQHPLSLQILSNGKLNPSTKSKSQVEGGGCTHCGNMKHTRDTCFKLHGYPEWWHELKTKKKRDVGTGETHGRAALMNTESQLSLVPQEDSFPAIANKSVAFNDPGNHGWIVDSGATDHMTFDPQDFVETTQQKRTCVANANGVTYPVTGAGRVALSPFLSLSNTLLVPSLSNKLLSIGQATEELNCCALMYPSFCIFQDILSKEIIGRGTKRGGLYYMDDFDFGRANTMRQTGDKERQFGCGIVEWGIHHFLT</sequence>
<name>A0ACC1B2I8_9ROSI</name>
<dbReference type="Proteomes" id="UP001164250">
    <property type="component" value="Chromosome 7"/>
</dbReference>
<evidence type="ECO:0000313" key="1">
    <source>
        <dbReference type="EMBL" id="KAJ0093023.1"/>
    </source>
</evidence>
<evidence type="ECO:0000313" key="2">
    <source>
        <dbReference type="Proteomes" id="UP001164250"/>
    </source>
</evidence>
<dbReference type="EMBL" id="CM047903">
    <property type="protein sequence ID" value="KAJ0093023.1"/>
    <property type="molecule type" value="Genomic_DNA"/>
</dbReference>
<proteinExistence type="predicted"/>
<reference evidence="2" key="1">
    <citation type="journal article" date="2023" name="G3 (Bethesda)">
        <title>Genome assembly and association tests identify interacting loci associated with vigor, precocity, and sex in interspecific pistachio rootstocks.</title>
        <authorList>
            <person name="Palmer W."/>
            <person name="Jacygrad E."/>
            <person name="Sagayaradj S."/>
            <person name="Cavanaugh K."/>
            <person name="Han R."/>
            <person name="Bertier L."/>
            <person name="Beede B."/>
            <person name="Kafkas S."/>
            <person name="Golino D."/>
            <person name="Preece J."/>
            <person name="Michelmore R."/>
        </authorList>
    </citation>
    <scope>NUCLEOTIDE SEQUENCE [LARGE SCALE GENOMIC DNA]</scope>
</reference>
<protein>
    <submittedName>
        <fullName evidence="1">Uncharacterized protein</fullName>
    </submittedName>
</protein>
<accession>A0ACC1B2I8</accession>
<organism evidence="1 2">
    <name type="scientific">Pistacia atlantica</name>
    <dbReference type="NCBI Taxonomy" id="434234"/>
    <lineage>
        <taxon>Eukaryota</taxon>
        <taxon>Viridiplantae</taxon>
        <taxon>Streptophyta</taxon>
        <taxon>Embryophyta</taxon>
        <taxon>Tracheophyta</taxon>
        <taxon>Spermatophyta</taxon>
        <taxon>Magnoliopsida</taxon>
        <taxon>eudicotyledons</taxon>
        <taxon>Gunneridae</taxon>
        <taxon>Pentapetalae</taxon>
        <taxon>rosids</taxon>
        <taxon>malvids</taxon>
        <taxon>Sapindales</taxon>
        <taxon>Anacardiaceae</taxon>
        <taxon>Pistacia</taxon>
    </lineage>
</organism>
<gene>
    <name evidence="1" type="ORF">Patl1_27102</name>
</gene>
<comment type="caution">
    <text evidence="1">The sequence shown here is derived from an EMBL/GenBank/DDBJ whole genome shotgun (WGS) entry which is preliminary data.</text>
</comment>
<keyword evidence="2" id="KW-1185">Reference proteome</keyword>